<proteinExistence type="predicted"/>
<dbReference type="AlphaFoldDB" id="A0A4Q8LFK0"/>
<gene>
    <name evidence="4" type="ORF">EA660_00720</name>
</gene>
<dbReference type="EMBL" id="SHMC01000001">
    <property type="protein sequence ID" value="TAA28156.1"/>
    <property type="molecule type" value="Genomic_DNA"/>
</dbReference>
<feature type="transmembrane region" description="Helical" evidence="3">
    <location>
        <begin position="154"/>
        <end position="169"/>
    </location>
</feature>
<keyword evidence="3" id="KW-0812">Transmembrane</keyword>
<feature type="transmembrane region" description="Helical" evidence="3">
    <location>
        <begin position="12"/>
        <end position="36"/>
    </location>
</feature>
<protein>
    <recommendedName>
        <fullName evidence="6">Tetratricopeptide repeat protein</fullName>
    </recommendedName>
</protein>
<evidence type="ECO:0000256" key="2">
    <source>
        <dbReference type="ARBA" id="ARBA00022803"/>
    </source>
</evidence>
<keyword evidence="3" id="KW-1133">Transmembrane helix</keyword>
<accession>A0A4Q8LFK0</accession>
<evidence type="ECO:0000313" key="5">
    <source>
        <dbReference type="Proteomes" id="UP000292627"/>
    </source>
</evidence>
<feature type="transmembrane region" description="Helical" evidence="3">
    <location>
        <begin position="341"/>
        <end position="360"/>
    </location>
</feature>
<feature type="transmembrane region" description="Helical" evidence="3">
    <location>
        <begin position="95"/>
        <end position="113"/>
    </location>
</feature>
<name>A0A4Q8LFK0_9GAMM</name>
<feature type="transmembrane region" description="Helical" evidence="3">
    <location>
        <begin position="399"/>
        <end position="419"/>
    </location>
</feature>
<keyword evidence="1" id="KW-0677">Repeat</keyword>
<keyword evidence="3" id="KW-0472">Membrane</keyword>
<feature type="transmembrane region" description="Helical" evidence="3">
    <location>
        <begin position="181"/>
        <end position="199"/>
    </location>
</feature>
<feature type="transmembrane region" description="Helical" evidence="3">
    <location>
        <begin position="232"/>
        <end position="251"/>
    </location>
</feature>
<feature type="transmembrane region" description="Helical" evidence="3">
    <location>
        <begin position="366"/>
        <end position="387"/>
    </location>
</feature>
<feature type="transmembrane region" description="Helical" evidence="3">
    <location>
        <begin position="205"/>
        <end position="220"/>
    </location>
</feature>
<feature type="transmembrane region" description="Helical" evidence="3">
    <location>
        <begin position="310"/>
        <end position="329"/>
    </location>
</feature>
<dbReference type="InterPro" id="IPR011990">
    <property type="entry name" value="TPR-like_helical_dom_sf"/>
</dbReference>
<dbReference type="OrthoDB" id="8566379at2"/>
<dbReference type="Gene3D" id="1.25.40.10">
    <property type="entry name" value="Tetratricopeptide repeat domain"/>
    <property type="match status" value="1"/>
</dbReference>
<dbReference type="InterPro" id="IPR052346">
    <property type="entry name" value="O-mannosyl-transferase_TMTC"/>
</dbReference>
<dbReference type="PANTHER" id="PTHR44227">
    <property type="match status" value="1"/>
</dbReference>
<keyword evidence="2" id="KW-0802">TPR repeat</keyword>
<evidence type="ECO:0000256" key="1">
    <source>
        <dbReference type="ARBA" id="ARBA00022737"/>
    </source>
</evidence>
<reference evidence="4 5" key="1">
    <citation type="submission" date="2019-02" db="EMBL/GenBank/DDBJ databases">
        <title>WGS of Pseudoxanthomonas species novum from clinical isolates.</title>
        <authorList>
            <person name="Bernier A.-M."/>
            <person name="Bernard K."/>
            <person name="Vachon A."/>
        </authorList>
    </citation>
    <scope>NUCLEOTIDE SEQUENCE [LARGE SCALE GENOMIC DNA]</scope>
    <source>
        <strain evidence="4 5">NML171200</strain>
    </source>
</reference>
<evidence type="ECO:0008006" key="6">
    <source>
        <dbReference type="Google" id="ProtNLM"/>
    </source>
</evidence>
<dbReference type="PANTHER" id="PTHR44227:SF3">
    <property type="entry name" value="PROTEIN O-MANNOSYL-TRANSFERASE TMTC4"/>
    <property type="match status" value="1"/>
</dbReference>
<comment type="caution">
    <text evidence="4">The sequence shown here is derived from an EMBL/GenBank/DDBJ whole genome shotgun (WGS) entry which is preliminary data.</text>
</comment>
<dbReference type="Proteomes" id="UP000292627">
    <property type="component" value="Unassembled WGS sequence"/>
</dbReference>
<dbReference type="RefSeq" id="WP_130549737.1">
    <property type="nucleotide sequence ID" value="NZ_SHMC01000001.1"/>
</dbReference>
<dbReference type="SUPFAM" id="SSF48452">
    <property type="entry name" value="TPR-like"/>
    <property type="match status" value="1"/>
</dbReference>
<evidence type="ECO:0000313" key="4">
    <source>
        <dbReference type="EMBL" id="TAA28156.1"/>
    </source>
</evidence>
<organism evidence="4 5">
    <name type="scientific">Pseudoxanthomonas winnipegensis</name>
    <dbReference type="NCBI Taxonomy" id="2480810"/>
    <lineage>
        <taxon>Bacteria</taxon>
        <taxon>Pseudomonadati</taxon>
        <taxon>Pseudomonadota</taxon>
        <taxon>Gammaproteobacteria</taxon>
        <taxon>Lysobacterales</taxon>
        <taxon>Lysobacteraceae</taxon>
        <taxon>Pseudoxanthomonas</taxon>
    </lineage>
</organism>
<evidence type="ECO:0000256" key="3">
    <source>
        <dbReference type="SAM" id="Phobius"/>
    </source>
</evidence>
<sequence length="668" mass="74744">MTSSEPFWHRPAFWLMLASLMSIALYWSGLSGPFIFDDGPHLRLVQSWREGEIGFWDMAAGNGGVLFNRSLAMASLALNIAVGGDSSFSLKCGNLVLHILCAWLAFATLELVLRRDRNLSSHSKQIAAIICAVWVLHPMNVSTVLYVIQRMSQIAAFFVLGGLYFYAMVRNRMLAGSINQNVGFGLLLAGTACFTALGIQGKQSALVLPGMCLAIEIGWYQRIKQWPISLRWFYLLSVIVPIIGIAIVLHLKWNWLQSGMREWGMTIGERLLSEPRALCEYARMTLAPYSPSMGIYTDDFRISHAWNQPWTTLPAIALLLAVTAIAWHFRQRRPALFVGWLWYLVAHSVEASIVPIELYYEHRNYLPSFGLFLMCADLIFLGSHWLARQNIVIARFGPILAIALTVSLSLQTMLLSLQWRSLYGIALSAIKAHPDSPRAYIDYGRATLKANRPQDAYEAFYRMAASDDPSLASIGKIELTLMNCNFVGDSDPDLFETAVRESPKYLNNVVQYAAGDLGGVLATKGCGRLTMRAFADGIARMIEQATVQTEASQSKWSLRYVAALAYYQAGAWPLALDQARIAWPQSHDPSIALLYTKLLLNNHEYENAKNAFNDIMTRAGYDRLEQIDGGTRSIALRAMKKELDIYAQMHGLAPIDDSSLMVIRTTRR</sequence>
<feature type="transmembrane region" description="Helical" evidence="3">
    <location>
        <begin position="125"/>
        <end position="148"/>
    </location>
</feature>